<name>A0A8H7RRV1_9FUNG</name>
<feature type="region of interest" description="Disordered" evidence="1">
    <location>
        <begin position="112"/>
        <end position="171"/>
    </location>
</feature>
<dbReference type="GO" id="GO:0008168">
    <property type="term" value="F:methyltransferase activity"/>
    <property type="evidence" value="ECO:0007669"/>
    <property type="project" value="TreeGrafter"/>
</dbReference>
<dbReference type="InterPro" id="IPR029063">
    <property type="entry name" value="SAM-dependent_MTases_sf"/>
</dbReference>
<comment type="caution">
    <text evidence="3">The sequence shown here is derived from an EMBL/GenBank/DDBJ whole genome shotgun (WGS) entry which is preliminary data.</text>
</comment>
<dbReference type="PANTHER" id="PTHR43591">
    <property type="entry name" value="METHYLTRANSFERASE"/>
    <property type="match status" value="1"/>
</dbReference>
<feature type="compositionally biased region" description="Basic and acidic residues" evidence="1">
    <location>
        <begin position="231"/>
        <end position="242"/>
    </location>
</feature>
<feature type="compositionally biased region" description="Pro residues" evidence="1">
    <location>
        <begin position="256"/>
        <end position="265"/>
    </location>
</feature>
<feature type="region of interest" description="Disordered" evidence="1">
    <location>
        <begin position="185"/>
        <end position="284"/>
    </location>
</feature>
<evidence type="ECO:0000259" key="2">
    <source>
        <dbReference type="Pfam" id="PF13649"/>
    </source>
</evidence>
<evidence type="ECO:0000313" key="4">
    <source>
        <dbReference type="Proteomes" id="UP000646827"/>
    </source>
</evidence>
<protein>
    <recommendedName>
        <fullName evidence="2">Methyltransferase domain-containing protein</fullName>
    </recommendedName>
</protein>
<sequence>PGLDLALRDLSMDIRPREKIGIVGRTGAVSTTSPQIITPTTTAPPSPPLPQQEQNSYTTPLPLLRQTSSTQVLHHPLDYDNNSQIEMNGHHGIINERLDGNSDIILDEPYNSHTTRETGTEPINVPRPSITLSMPCTMEDTLYSSSGDGSSDSSSYYQFRHGRRRPSSTVSFRIDDPLANIIGTNGQLEEAGASNSSGRLGTSFPESNKHPSFSTSRPASVFSLPTPNTRMSRDEPRPRLSCDIEFQQQQQQQKPPTAPPSPPPSAAKKKRNAPTSAVPKDTDWPRADRMIIRQELIKLALDGLFCSPLDLADSSKQHNVLHIGCGDGSWSMDMANKYKHCWVLGMDDRDVLDPNRAVPRNFRFLKSTQGILHDLQKLPDNQFDFIYGRFLIFSYNPDHYREIVQECWRICRPGGYVEMMELDMRIYGNPMVGPTTYMLNAQVIHLMESRSLDPHFARYLQDLFFFHELVEQMHQQHGDAYHAKYTSLPLGLWGGRIGTIFLNDLRDLIETVHAREQNDYDPWTDRRMKAMLERVEEEFETHWAFMNLHHAYAQKL</sequence>
<feature type="compositionally biased region" description="Low complexity" evidence="1">
    <location>
        <begin position="143"/>
        <end position="157"/>
    </location>
</feature>
<dbReference type="AlphaFoldDB" id="A0A8H7RRV1"/>
<evidence type="ECO:0000313" key="3">
    <source>
        <dbReference type="EMBL" id="KAG2215535.1"/>
    </source>
</evidence>
<evidence type="ECO:0000256" key="1">
    <source>
        <dbReference type="SAM" id="MobiDB-lite"/>
    </source>
</evidence>
<keyword evidence="4" id="KW-1185">Reference proteome</keyword>
<dbReference type="CDD" id="cd02440">
    <property type="entry name" value="AdoMet_MTases"/>
    <property type="match status" value="1"/>
</dbReference>
<dbReference type="PANTHER" id="PTHR43591:SF105">
    <property type="entry name" value="METHYLTRANSFERASE DOMAIN-CONTAINING PROTEIN-RELATED"/>
    <property type="match status" value="1"/>
</dbReference>
<feature type="compositionally biased region" description="Polar residues" evidence="1">
    <location>
        <begin position="185"/>
        <end position="230"/>
    </location>
</feature>
<feature type="non-terminal residue" evidence="3">
    <location>
        <position position="1"/>
    </location>
</feature>
<accession>A0A8H7RRV1</accession>
<dbReference type="OrthoDB" id="2013972at2759"/>
<dbReference type="Pfam" id="PF13649">
    <property type="entry name" value="Methyltransf_25"/>
    <property type="match status" value="1"/>
</dbReference>
<organism evidence="3 4">
    <name type="scientific">Circinella minor</name>
    <dbReference type="NCBI Taxonomy" id="1195481"/>
    <lineage>
        <taxon>Eukaryota</taxon>
        <taxon>Fungi</taxon>
        <taxon>Fungi incertae sedis</taxon>
        <taxon>Mucoromycota</taxon>
        <taxon>Mucoromycotina</taxon>
        <taxon>Mucoromycetes</taxon>
        <taxon>Mucorales</taxon>
        <taxon>Lichtheimiaceae</taxon>
        <taxon>Circinella</taxon>
    </lineage>
</organism>
<feature type="compositionally biased region" description="Low complexity" evidence="1">
    <location>
        <begin position="31"/>
        <end position="41"/>
    </location>
</feature>
<gene>
    <name evidence="3" type="ORF">INT45_010721</name>
</gene>
<dbReference type="SUPFAM" id="SSF53335">
    <property type="entry name" value="S-adenosyl-L-methionine-dependent methyltransferases"/>
    <property type="match status" value="1"/>
</dbReference>
<reference evidence="3 4" key="1">
    <citation type="submission" date="2020-12" db="EMBL/GenBank/DDBJ databases">
        <title>Metabolic potential, ecology and presence of endohyphal bacteria is reflected in genomic diversity of Mucoromycotina.</title>
        <authorList>
            <person name="Muszewska A."/>
            <person name="Okrasinska A."/>
            <person name="Steczkiewicz K."/>
            <person name="Drgas O."/>
            <person name="Orlowska M."/>
            <person name="Perlinska-Lenart U."/>
            <person name="Aleksandrzak-Piekarczyk T."/>
            <person name="Szatraj K."/>
            <person name="Zielenkiewicz U."/>
            <person name="Pilsyk S."/>
            <person name="Malc E."/>
            <person name="Mieczkowski P."/>
            <person name="Kruszewska J.S."/>
            <person name="Biernat P."/>
            <person name="Pawlowska J."/>
        </authorList>
    </citation>
    <scope>NUCLEOTIDE SEQUENCE [LARGE SCALE GENOMIC DNA]</scope>
    <source>
        <strain evidence="3 4">CBS 142.35</strain>
    </source>
</reference>
<feature type="region of interest" description="Disordered" evidence="1">
    <location>
        <begin position="31"/>
        <end position="56"/>
    </location>
</feature>
<dbReference type="Proteomes" id="UP000646827">
    <property type="component" value="Unassembled WGS sequence"/>
</dbReference>
<dbReference type="Gene3D" id="3.40.50.150">
    <property type="entry name" value="Vaccinia Virus protein VP39"/>
    <property type="match status" value="1"/>
</dbReference>
<dbReference type="InterPro" id="IPR041698">
    <property type="entry name" value="Methyltransf_25"/>
</dbReference>
<dbReference type="EMBL" id="JAEPRB010000506">
    <property type="protein sequence ID" value="KAG2215535.1"/>
    <property type="molecule type" value="Genomic_DNA"/>
</dbReference>
<proteinExistence type="predicted"/>
<feature type="domain" description="Methyltransferase" evidence="2">
    <location>
        <begin position="320"/>
        <end position="415"/>
    </location>
</feature>